<protein>
    <submittedName>
        <fullName evidence="1">Uncharacterized protein</fullName>
    </submittedName>
</protein>
<dbReference type="EMBL" id="GBXM01002665">
    <property type="protein sequence ID" value="JAI05913.1"/>
    <property type="molecule type" value="Transcribed_RNA"/>
</dbReference>
<organism evidence="1">
    <name type="scientific">Anguilla anguilla</name>
    <name type="common">European freshwater eel</name>
    <name type="synonym">Muraena anguilla</name>
    <dbReference type="NCBI Taxonomy" id="7936"/>
    <lineage>
        <taxon>Eukaryota</taxon>
        <taxon>Metazoa</taxon>
        <taxon>Chordata</taxon>
        <taxon>Craniata</taxon>
        <taxon>Vertebrata</taxon>
        <taxon>Euteleostomi</taxon>
        <taxon>Actinopterygii</taxon>
        <taxon>Neopterygii</taxon>
        <taxon>Teleostei</taxon>
        <taxon>Anguilliformes</taxon>
        <taxon>Anguillidae</taxon>
        <taxon>Anguilla</taxon>
    </lineage>
</organism>
<reference evidence="1" key="1">
    <citation type="submission" date="2014-11" db="EMBL/GenBank/DDBJ databases">
        <authorList>
            <person name="Amaro Gonzalez C."/>
        </authorList>
    </citation>
    <scope>NUCLEOTIDE SEQUENCE</scope>
</reference>
<evidence type="ECO:0000313" key="1">
    <source>
        <dbReference type="EMBL" id="JAI05913.1"/>
    </source>
</evidence>
<sequence>MLCKKKKKLCNKSVC</sequence>
<reference evidence="1" key="2">
    <citation type="journal article" date="2015" name="Fish Shellfish Immunol.">
        <title>Early steps in the European eel (Anguilla anguilla)-Vibrio vulnificus interaction in the gills: Role of the RtxA13 toxin.</title>
        <authorList>
            <person name="Callol A."/>
            <person name="Pajuelo D."/>
            <person name="Ebbesson L."/>
            <person name="Teles M."/>
            <person name="MacKenzie S."/>
            <person name="Amaro C."/>
        </authorList>
    </citation>
    <scope>NUCLEOTIDE SEQUENCE</scope>
</reference>
<proteinExistence type="predicted"/>
<name>A0A0E9XT50_ANGAN</name>
<accession>A0A0E9XT50</accession>